<comment type="caution">
    <text evidence="3">The sequence shown here is derived from an EMBL/GenBank/DDBJ whole genome shotgun (WGS) entry which is preliminary data.</text>
</comment>
<dbReference type="PANTHER" id="PTHR10622">
    <property type="entry name" value="HET DOMAIN-CONTAINING PROTEIN"/>
    <property type="match status" value="1"/>
</dbReference>
<dbReference type="OrthoDB" id="5241264at2759"/>
<feature type="compositionally biased region" description="Acidic residues" evidence="1">
    <location>
        <begin position="526"/>
        <end position="550"/>
    </location>
</feature>
<reference evidence="3" key="1">
    <citation type="submission" date="2022-11" db="EMBL/GenBank/DDBJ databases">
        <authorList>
            <person name="Scott C."/>
            <person name="Bruce N."/>
        </authorList>
    </citation>
    <scope>NUCLEOTIDE SEQUENCE</scope>
</reference>
<evidence type="ECO:0000256" key="1">
    <source>
        <dbReference type="SAM" id="MobiDB-lite"/>
    </source>
</evidence>
<dbReference type="EMBL" id="CALLCH030000016">
    <property type="protein sequence ID" value="CAI4217559.1"/>
    <property type="molecule type" value="Genomic_DNA"/>
</dbReference>
<feature type="compositionally biased region" description="Low complexity" evidence="1">
    <location>
        <begin position="624"/>
        <end position="639"/>
    </location>
</feature>
<feature type="compositionally biased region" description="Basic and acidic residues" evidence="1">
    <location>
        <begin position="476"/>
        <end position="485"/>
    </location>
</feature>
<feature type="region of interest" description="Disordered" evidence="1">
    <location>
        <begin position="676"/>
        <end position="700"/>
    </location>
</feature>
<evidence type="ECO:0000313" key="3">
    <source>
        <dbReference type="EMBL" id="CAI4217559.1"/>
    </source>
</evidence>
<name>A0A9P1H9A8_9PEZI</name>
<feature type="region of interest" description="Disordered" evidence="1">
    <location>
        <begin position="620"/>
        <end position="653"/>
    </location>
</feature>
<feature type="compositionally biased region" description="Low complexity" evidence="1">
    <location>
        <begin position="418"/>
        <end position="435"/>
    </location>
</feature>
<organism evidence="3 4">
    <name type="scientific">Parascedosporium putredinis</name>
    <dbReference type="NCBI Taxonomy" id="1442378"/>
    <lineage>
        <taxon>Eukaryota</taxon>
        <taxon>Fungi</taxon>
        <taxon>Dikarya</taxon>
        <taxon>Ascomycota</taxon>
        <taxon>Pezizomycotina</taxon>
        <taxon>Sordariomycetes</taxon>
        <taxon>Hypocreomycetidae</taxon>
        <taxon>Microascales</taxon>
        <taxon>Microascaceae</taxon>
        <taxon>Parascedosporium</taxon>
    </lineage>
</organism>
<gene>
    <name evidence="3" type="ORF">PPNO1_LOCUS7166</name>
</gene>
<evidence type="ECO:0000313" key="4">
    <source>
        <dbReference type="Proteomes" id="UP000838763"/>
    </source>
</evidence>
<dbReference type="InterPro" id="IPR058525">
    <property type="entry name" value="DUF8212"/>
</dbReference>
<dbReference type="Pfam" id="PF26640">
    <property type="entry name" value="DUF8212"/>
    <property type="match status" value="1"/>
</dbReference>
<dbReference type="PANTHER" id="PTHR10622:SF12">
    <property type="entry name" value="HET DOMAIN-CONTAINING PROTEIN"/>
    <property type="match status" value="1"/>
</dbReference>
<protein>
    <recommendedName>
        <fullName evidence="2">DUF8212 domain-containing protein</fullName>
    </recommendedName>
</protein>
<feature type="domain" description="DUF8212" evidence="2">
    <location>
        <begin position="235"/>
        <end position="266"/>
    </location>
</feature>
<evidence type="ECO:0000259" key="2">
    <source>
        <dbReference type="Pfam" id="PF26640"/>
    </source>
</evidence>
<sequence length="786" mass="87590">MGNMRLLSTETWEFRYVPDPESRPAYVAVSRRWRHGQVTYSDLVHRREDTLSSDDFAFYVKAARAAQDVGIGYIWAFDLCVDSSSSAQLSEAIVCSYRWLSEAHHLIAYLDDLAPIDPDPPPYTFDEPAWRACSWFTRCWTLPELLAPPSVRFHDRTWTFRGCKTTPPLRELISRITDIPTAALADASLVRHFSVAKRMSWAARRSCSREEDRAYSLVGIMDANIPVIYGEGATAFVRLQEEICRTSPDMSLFLWDACAGDPRPWRGAWASSPAEYWRWIGCPPSWHEPLLSKSDVVCSGRGLTIFGDFLYNPESSGNGLLVRLGSHHATPHRTAVMRLYRLGETFVRPAVGAAVTVRKDLDLKSSRMASKFLQLPRVPRPAVSGPTPSHVWPPSSCPSGQPEVPRDPALAAQEPLSHSDTSSSGSSATVSDDGGFSVDARSTMSEGFMEVVPRKKKKRANHVPQQLSRSQKRRKVEAQDPESRKAPPTPTSRTQEETVEEAEQVEQEMSDGTEPEPFGEKQEFDAALEDQSSESNEDDLVDDDDDDDDEIIRPPTLEPNHEFQKLVPELTQHSLLEFSTWKSDKQPFLARPDGTITTLPLRPRARRFACPVWLAAGGGDEAAGRAPSGSASPAPTSSPEQLDDAEHASSSAAVAGATEAGQWYAIWDVLFRGGTTTSSRPRPRSPYFGGGGAEEEEEEDEERDVCLQVALMRDFWREEGQAVVSGFLQARKLLSWCLPAEERTLSALYSLVQDRLADALYDESLYTLRVAPPFGWLCAYRCYHLP</sequence>
<keyword evidence="4" id="KW-1185">Reference proteome</keyword>
<feature type="region of interest" description="Disordered" evidence="1">
    <location>
        <begin position="378"/>
        <end position="562"/>
    </location>
</feature>
<dbReference type="AlphaFoldDB" id="A0A9P1H9A8"/>
<proteinExistence type="predicted"/>
<dbReference type="Proteomes" id="UP000838763">
    <property type="component" value="Unassembled WGS sequence"/>
</dbReference>
<accession>A0A9P1H9A8</accession>
<feature type="compositionally biased region" description="Acidic residues" evidence="1">
    <location>
        <begin position="497"/>
        <end position="514"/>
    </location>
</feature>